<evidence type="ECO:0000256" key="4">
    <source>
        <dbReference type="ARBA" id="ARBA00008724"/>
    </source>
</evidence>
<dbReference type="Pfam" id="PF14520">
    <property type="entry name" value="HHH_5"/>
    <property type="match status" value="1"/>
</dbReference>
<proteinExistence type="inferred from homology"/>
<dbReference type="NCBIfam" id="NF001750">
    <property type="entry name" value="PRK00476.1"/>
    <property type="match status" value="1"/>
</dbReference>
<dbReference type="Pfam" id="PF17864">
    <property type="entry name" value="AAA_lid_4"/>
    <property type="match status" value="1"/>
</dbReference>
<evidence type="ECO:0000256" key="26">
    <source>
        <dbReference type="SAM" id="Coils"/>
    </source>
</evidence>
<dbReference type="NCBIfam" id="TIGR01033">
    <property type="entry name" value="YebC/PmpR family DNA-binding transcriptional regulator"/>
    <property type="match status" value="1"/>
</dbReference>
<dbReference type="Proteomes" id="UP000601435">
    <property type="component" value="Unassembled WGS sequence"/>
</dbReference>
<dbReference type="GO" id="GO:0046872">
    <property type="term" value="F:metal ion binding"/>
    <property type="evidence" value="ECO:0007669"/>
    <property type="project" value="UniProtKB-KW"/>
</dbReference>
<dbReference type="Gene3D" id="1.10.10.10">
    <property type="entry name" value="Winged helix-like DNA-binding domain superfamily/Winged helix DNA-binding domain"/>
    <property type="match status" value="1"/>
</dbReference>
<sequence length="2462" mass="270686">MRSDYCGEINASKIGAEVAVCGWVHRRRDHGGVIFLDLRDRTGIVQVVYDPDTVESFALADSVRNEYVLRAKGRVRARPEGTVNPDMATGEIEILGLELEILNVAQTPPFQLDQHSEAGEDVRLRYRYMDLRRPEMQNRMRMRAAIASQTRRYLEENGYWEVETPTLSRATPEGARDYLVPSRTHPGQFFALPQSPQVYKQLLMMSGMDKYYQIARCYRDEDLRADRQPEFTQIDIEASFISQQQVMELTEGLLSGLFSDLLDIDLGEFPVLTWDEAMRDFGSDRPDLRNPLRLTDIADLLQDVEFKVFSGPANDAQGRVVALRAPGAAALPRRVIDELTEFVGRYGAKGLAYIKINDLTAGYDGLQSPILKFLPEEVTAAILERVGAEDGDVVFFGADQAKVVNDSMGALRNELGERMDIIASGYAPCWVVNFPMFAANKDGTLGAEHHPFTQPTCTPEELLAQPLQAYAAAYDVVVNGSEIGGGSLRIHDQQMQAAVFKALQMGQEAQAKFGFLLDALQYGCPPHGGIAFGLDRLVMLMTQTESIRDVIAFPKTQTAACLMMSAPNEVLQPIWQVTVNGRTSNIAKPPRLRAAVDKALAANMPKDTIERAIARGAGDGEGSDVEELVYEGYGPGGVAILVEAMTDNRNRTVAEVRHAFSKAGGNLGTDGSVAYLFAKQGIINFAPGSDEEQVMEVALEAGAEDIEAEEDGALSVTTPWENLSDVVTALTQAGLSPDHNEVTMVASTTTDCDEELAQKVLRLLDALEELDDVQEVYSNVVTGYGLIRVQGRNTTYCASGCIRTAGTNLPARLGQIYTGVKELIDQYQPDEFAIENVFVARNPQSALKLGQARGVAIAAAVAAQLPVYEYAARQVKLAVVGTGRANKAQVQHMVQALLQLSGLPQADAADALAIAVITGKLIELDATHLLVDVAGVAYEVEVSANVLQAAPQTGTALTLFTHFVVREDAQLLFGFANKHERDLFRAFIKINGVGPKLGLALISALDPHTLGVAVRDNNVSVLTKVPGVGRKTAERLMVELKSRIDQLTRNGSMPAAVVSADGALTPRAHSQVGEAEDALIALGYRPTEAQRAVAAASQQATQEQPSAETLVRLALCVMSIEPDRLISGHSEPGEKRHDHALRPISLSEYIGQSAVKEQMDIFIRAARGRGEALDHTLIFGPPGLGKTTLANIIAREMHGTIKSTSGPVLEKPGDLAAMLTNLDEGDVLFVDEIHRLSPVVEEILYPAMEDFQLDILIGEGPAARSLKLDLPPFTLVGATTRAGLLTSPLRDRFGIVQRLEFYTVEELTQIVTRSAAKLELQTDLAGAAEIARRSRGTPRIANRLLRRVRDFAQVKGNGLVSAEIADDALNLLKVDKQGFDLMDRRLLSAILDKFGGGPVGLESVAAAVSEEKDTIEDVIGVMALLVLASVVSWMMIFQRWFFLRRAQAEVEDFEEHFWSGIDLRKFFVELEREDSLNGIENIFASGFREYTRLSEQAGVDAEAIMQGVQRSMRVAVNREEARLETHLPFLATVGSTSPYVGLFGTVWGIMNSFRSLANMSQATLASVAPGISEALVATAMGLFAAIPAVIAYNRFSARVEILMKRYEAFADEAPSESIDDSVEDPLVVSMRADGAIFMNLGMLDADDEGTRVTVFSLEEQVYWLRQYSGPFMLALGLHGIAAWALYSGWTPEQKQLNVIRPQAVMANLLVLEPKARPAPAPISKPVAQPTPIAKPKPVSPAKEDPALAEKKKAEALKAKQAQEKADRLAEQERERLERQQRLNDLAQSSLEQAISTESANLQAGTAEMVAQSYQLGIYELVRQNWSRPPSARNGMSAKLLVELIPTGEVVAVSVVESSGSTAFDRSAEQAVRRARRFEVPQDNAIFEENFRQFYFLFQPEDLLSLLVSNATFAAGSLDTIIIDRGVDEPIRVAIVPFKMDPSLMSETNIADIVGFDLARSGQFDPLASENMLSYPSSRATVFFRDWRILKSAYLVIGNARVDADGRVAVEFELYDVLGERLMLSRRYSVARSQWRDVSHQIADAIYEEVTGIRGAFSTKIMYVLARNAGSPDAVYQLEIADSDGERSRTLFSSREPIMSASWAPDGKRVVYVTFETGRPSIVIQDVDGPYRERLTNFRGINSAPVFSPDGRQLAMVLSKDGDPEIFIMDLATKSLRQITRHHAIDTEPSWSPDGRSIIFTSVLTQTDLDESPSLAPNGTMLIYATQENLMQMQSPRFPSLMRGVQADLSISPEPESRDDRQLSELFYQLQVLQQEIQDLRGQVEEQTYLVNRLQRDQKEQYLDLDRRVMAITEKQPAPGPVTSAPESIPSGNSPTNLSERDAYTQAFEAMRARDFDASMVGFQRLIETYPNGQFTPNAYYWIGELHLVGNLEPELARQAFAQVVNLYPDHQKAPDALYKLGVVYDNLGDKQSALDYLQRVQQQHPNSPAAGLAQKYAAELQR</sequence>
<dbReference type="GO" id="GO:0051301">
    <property type="term" value="P:cell division"/>
    <property type="evidence" value="ECO:0007669"/>
    <property type="project" value="InterPro"/>
</dbReference>
<dbReference type="CDD" id="cd04317">
    <property type="entry name" value="EcAspRS_like_N"/>
    <property type="match status" value="1"/>
</dbReference>
<dbReference type="SUPFAM" id="SSF69304">
    <property type="entry name" value="Tricorn protease N-terminal domain"/>
    <property type="match status" value="1"/>
</dbReference>
<dbReference type="Pfam" id="PF05491">
    <property type="entry name" value="WHD_RuvB"/>
    <property type="match status" value="1"/>
</dbReference>
<dbReference type="EMBL" id="CAJNJA010060140">
    <property type="protein sequence ID" value="CAE7869713.1"/>
    <property type="molecule type" value="Genomic_DNA"/>
</dbReference>
<protein>
    <submittedName>
        <fullName evidence="30">AspS protein</fullName>
    </submittedName>
</protein>
<evidence type="ECO:0000256" key="25">
    <source>
        <dbReference type="PROSITE-ProRule" id="PRU00339"/>
    </source>
</evidence>
<evidence type="ECO:0000313" key="31">
    <source>
        <dbReference type="Proteomes" id="UP000601435"/>
    </source>
</evidence>
<dbReference type="Gene3D" id="3.30.1360.30">
    <property type="entry name" value="GAD-like domain"/>
    <property type="match status" value="1"/>
</dbReference>
<dbReference type="GO" id="GO:0004812">
    <property type="term" value="F:aminoacyl-tRNA ligase activity"/>
    <property type="evidence" value="ECO:0007669"/>
    <property type="project" value="UniProtKB-KW"/>
</dbReference>
<dbReference type="CDD" id="cd00777">
    <property type="entry name" value="AspRS_core"/>
    <property type="match status" value="1"/>
</dbReference>
<dbReference type="Pfam" id="PF04052">
    <property type="entry name" value="TolB_N"/>
    <property type="match status" value="1"/>
</dbReference>
<dbReference type="Gene3D" id="3.40.50.300">
    <property type="entry name" value="P-loop containing nucleotide triphosphate hydrolases"/>
    <property type="match status" value="1"/>
</dbReference>
<dbReference type="HAMAP" id="MF_00044">
    <property type="entry name" value="Asp_tRNA_synth_type1"/>
    <property type="match status" value="1"/>
</dbReference>
<dbReference type="InterPro" id="IPR020563">
    <property type="entry name" value="X-over_junc_endoDNase_Mg_BS"/>
</dbReference>
<dbReference type="Pfam" id="PF01336">
    <property type="entry name" value="tRNA_anti-codon"/>
    <property type="match status" value="1"/>
</dbReference>
<dbReference type="GO" id="GO:0043213">
    <property type="term" value="P:bacteriocin transport"/>
    <property type="evidence" value="ECO:0007669"/>
    <property type="project" value="InterPro"/>
</dbReference>
<dbReference type="SUPFAM" id="SSF74653">
    <property type="entry name" value="TolA/TonB C-terminal domain"/>
    <property type="match status" value="1"/>
</dbReference>
<dbReference type="SMART" id="SM00028">
    <property type="entry name" value="TPR"/>
    <property type="match status" value="1"/>
</dbReference>
<feature type="coiled-coil region" evidence="26">
    <location>
        <begin position="2262"/>
        <end position="2296"/>
    </location>
</feature>
<dbReference type="InterPro" id="IPR004605">
    <property type="entry name" value="DNA_helicase_Holl-junc_RuvB"/>
</dbReference>
<dbReference type="Pfam" id="PF01709">
    <property type="entry name" value="Transcrip_reg"/>
    <property type="match status" value="1"/>
</dbReference>
<evidence type="ECO:0000256" key="17">
    <source>
        <dbReference type="ARBA" id="ARBA00022989"/>
    </source>
</evidence>
<dbReference type="InterPro" id="IPR011990">
    <property type="entry name" value="TPR-like_helical_dom_sf"/>
</dbReference>
<comment type="similarity">
    <text evidence="5">Belongs to the RuvC family.</text>
</comment>
<comment type="subcellular location">
    <subcellularLocation>
        <location evidence="2">Cell membrane</location>
        <topology evidence="2">Multi-pass membrane protein</topology>
    </subcellularLocation>
    <subcellularLocation>
        <location evidence="1">Membrane</location>
        <topology evidence="1">Single-pass membrane protein</topology>
    </subcellularLocation>
</comment>
<evidence type="ECO:0000256" key="9">
    <source>
        <dbReference type="ARBA" id="ARBA00022692"/>
    </source>
</evidence>
<dbReference type="InterPro" id="IPR012337">
    <property type="entry name" value="RNaseH-like_sf"/>
</dbReference>
<keyword evidence="23" id="KW-0233">DNA recombination</keyword>
<dbReference type="InterPro" id="IPR002876">
    <property type="entry name" value="Transcrip_reg_TACO1-like"/>
</dbReference>
<dbReference type="InterPro" id="IPR041445">
    <property type="entry name" value="AAA_lid_4"/>
</dbReference>
<dbReference type="InterPro" id="IPR047089">
    <property type="entry name" value="Asp-tRNA-ligase_1_N"/>
</dbReference>
<evidence type="ECO:0000256" key="21">
    <source>
        <dbReference type="ARBA" id="ARBA00023146"/>
    </source>
</evidence>
<evidence type="ECO:0000256" key="13">
    <source>
        <dbReference type="ARBA" id="ARBA00022801"/>
    </source>
</evidence>
<dbReference type="PROSITE" id="PS01321">
    <property type="entry name" value="RUVC"/>
    <property type="match status" value="1"/>
</dbReference>
<evidence type="ECO:0000256" key="1">
    <source>
        <dbReference type="ARBA" id="ARBA00004167"/>
    </source>
</evidence>
<dbReference type="SUPFAM" id="SSF46785">
    <property type="entry name" value="Winged helix' DNA-binding domain"/>
    <property type="match status" value="1"/>
</dbReference>
<dbReference type="Gene3D" id="1.10.8.60">
    <property type="match status" value="1"/>
</dbReference>
<dbReference type="InterPro" id="IPR026564">
    <property type="entry name" value="Transcrip_reg_TACO1-like_dom3"/>
</dbReference>
<evidence type="ECO:0000256" key="24">
    <source>
        <dbReference type="ARBA" id="ARBA00023204"/>
    </source>
</evidence>
<dbReference type="GO" id="GO:0009379">
    <property type="term" value="C:Holliday junction helicase complex"/>
    <property type="evidence" value="ECO:0007669"/>
    <property type="project" value="InterPro"/>
</dbReference>
<dbReference type="Gene3D" id="3.30.1150.10">
    <property type="match status" value="1"/>
</dbReference>
<dbReference type="GO" id="GO:0015031">
    <property type="term" value="P:protein transport"/>
    <property type="evidence" value="ECO:0007669"/>
    <property type="project" value="InterPro"/>
</dbReference>
<dbReference type="InterPro" id="IPR002176">
    <property type="entry name" value="X-over_junc_endoDNase_RuvC"/>
</dbReference>
<dbReference type="Pfam" id="PF02075">
    <property type="entry name" value="RuvC"/>
    <property type="match status" value="1"/>
</dbReference>
<dbReference type="CDD" id="cd16962">
    <property type="entry name" value="RuvC"/>
    <property type="match status" value="1"/>
</dbReference>
<dbReference type="GO" id="GO:0008821">
    <property type="term" value="F:crossover junction DNA endonuclease activity"/>
    <property type="evidence" value="ECO:0007669"/>
    <property type="project" value="InterPro"/>
</dbReference>
<dbReference type="Pfam" id="PF02938">
    <property type="entry name" value="GAD"/>
    <property type="match status" value="1"/>
</dbReference>
<dbReference type="GO" id="GO:0006310">
    <property type="term" value="P:DNA recombination"/>
    <property type="evidence" value="ECO:0007669"/>
    <property type="project" value="UniProtKB-KW"/>
</dbReference>
<keyword evidence="9 28" id="KW-0812">Transmembrane</keyword>
<evidence type="ECO:0000256" key="5">
    <source>
        <dbReference type="ARBA" id="ARBA00009518"/>
    </source>
</evidence>
<dbReference type="InterPro" id="IPR011114">
    <property type="entry name" value="RuvA_C"/>
</dbReference>
<dbReference type="InterPro" id="IPR011042">
    <property type="entry name" value="6-blade_b-propeller_TolB-like"/>
</dbReference>
<keyword evidence="8" id="KW-0436">Ligase</keyword>
<dbReference type="SUPFAM" id="SSF50249">
    <property type="entry name" value="Nucleic acid-binding proteins"/>
    <property type="match status" value="2"/>
</dbReference>
<keyword evidence="24" id="KW-0234">DNA repair</keyword>
<evidence type="ECO:0000256" key="15">
    <source>
        <dbReference type="ARBA" id="ARBA00022842"/>
    </source>
</evidence>
<dbReference type="InterPro" id="IPR017856">
    <property type="entry name" value="Integrase-like_N"/>
</dbReference>
<dbReference type="Gene3D" id="3.30.930.10">
    <property type="entry name" value="Bira Bifunctional Protein, Domain 2"/>
    <property type="match status" value="1"/>
</dbReference>
<dbReference type="InterPro" id="IPR003583">
    <property type="entry name" value="Hlx-hairpin-Hlx_DNA-bd_motif"/>
</dbReference>
<dbReference type="NCBIfam" id="NF000868">
    <property type="entry name" value="PRK00080.1"/>
    <property type="match status" value="1"/>
</dbReference>
<dbReference type="InterPro" id="IPR004115">
    <property type="entry name" value="GAD-like_sf"/>
</dbReference>
<dbReference type="NCBIfam" id="TIGR02795">
    <property type="entry name" value="tol_pal_ybgF"/>
    <property type="match status" value="1"/>
</dbReference>
<dbReference type="Pfam" id="PF01618">
    <property type="entry name" value="MotA_ExbB"/>
    <property type="match status" value="1"/>
</dbReference>
<dbReference type="InterPro" id="IPR004365">
    <property type="entry name" value="NA-bd_OB_tRNA"/>
</dbReference>
<dbReference type="InterPro" id="IPR036397">
    <property type="entry name" value="RNaseH_sf"/>
</dbReference>
<dbReference type="InterPro" id="IPR027417">
    <property type="entry name" value="P-loop_NTPase"/>
</dbReference>
<dbReference type="InterPro" id="IPR029351">
    <property type="entry name" value="GAD_dom"/>
</dbReference>
<keyword evidence="20 28" id="KW-0472">Membrane</keyword>
<keyword evidence="14" id="KW-0067">ATP-binding</keyword>
<keyword evidence="26" id="KW-0175">Coiled coil</keyword>
<dbReference type="InterPro" id="IPR014161">
    <property type="entry name" value="Tol-Pal_TolA"/>
</dbReference>
<dbReference type="GO" id="GO:0003677">
    <property type="term" value="F:DNA binding"/>
    <property type="evidence" value="ECO:0007669"/>
    <property type="project" value="UniProtKB-KW"/>
</dbReference>
<dbReference type="InterPro" id="IPR048300">
    <property type="entry name" value="TACO1_YebC-like_2nd/3rd_dom"/>
</dbReference>
<dbReference type="Pfam" id="PF07676">
    <property type="entry name" value="PD40"/>
    <property type="match status" value="3"/>
</dbReference>
<dbReference type="Pfam" id="PF16331">
    <property type="entry name" value="TolA_bind_tri"/>
    <property type="match status" value="1"/>
</dbReference>
<dbReference type="InterPro" id="IPR029072">
    <property type="entry name" value="YebC-like"/>
</dbReference>
<dbReference type="InterPro" id="IPR006260">
    <property type="entry name" value="TonB/TolA_C"/>
</dbReference>
<dbReference type="PROSITE" id="PS50005">
    <property type="entry name" value="TPR"/>
    <property type="match status" value="1"/>
</dbReference>
<keyword evidence="16" id="KW-0648">Protein biosynthesis</keyword>
<comment type="similarity">
    <text evidence="3">Belongs to the class-II aminoacyl-tRNA synthetase family. Type 1 subfamily.</text>
</comment>
<reference evidence="30" key="1">
    <citation type="submission" date="2021-02" db="EMBL/GenBank/DDBJ databases">
        <authorList>
            <person name="Dougan E. K."/>
            <person name="Rhodes N."/>
            <person name="Thang M."/>
            <person name="Chan C."/>
        </authorList>
    </citation>
    <scope>NUCLEOTIDE SEQUENCE</scope>
</reference>
<evidence type="ECO:0000256" key="8">
    <source>
        <dbReference type="ARBA" id="ARBA00022598"/>
    </source>
</evidence>
<dbReference type="NCBIfam" id="NF001030">
    <property type="entry name" value="PRK00110.1"/>
    <property type="match status" value="1"/>
</dbReference>
<dbReference type="FunFam" id="3.30.420.10:FF:000002">
    <property type="entry name" value="Crossover junction endodeoxyribonuclease RuvC"/>
    <property type="match status" value="1"/>
</dbReference>
<evidence type="ECO:0000256" key="28">
    <source>
        <dbReference type="SAM" id="Phobius"/>
    </source>
</evidence>
<feature type="transmembrane region" description="Helical" evidence="28">
    <location>
        <begin position="1527"/>
        <end position="1550"/>
    </location>
</feature>
<dbReference type="PANTHER" id="PTHR42848">
    <property type="match status" value="1"/>
</dbReference>
<feature type="transmembrane region" description="Helical" evidence="28">
    <location>
        <begin position="1570"/>
        <end position="1595"/>
    </location>
</feature>
<evidence type="ECO:0000256" key="3">
    <source>
        <dbReference type="ARBA" id="ARBA00006303"/>
    </source>
</evidence>
<dbReference type="SUPFAM" id="SSF75625">
    <property type="entry name" value="YebC-like"/>
    <property type="match status" value="1"/>
</dbReference>
<dbReference type="SUPFAM" id="SSF46929">
    <property type="entry name" value="DNA helicase RuvA subunit, C-terminal domain"/>
    <property type="match status" value="1"/>
</dbReference>
<dbReference type="InterPro" id="IPR012340">
    <property type="entry name" value="NA-bd_OB-fold"/>
</dbReference>
<dbReference type="SMART" id="SM00278">
    <property type="entry name" value="HhH1"/>
    <property type="match status" value="2"/>
</dbReference>
<evidence type="ECO:0000256" key="19">
    <source>
        <dbReference type="ARBA" id="ARBA00023125"/>
    </source>
</evidence>
<feature type="transmembrane region" description="Helical" evidence="28">
    <location>
        <begin position="1671"/>
        <end position="1689"/>
    </location>
</feature>
<comment type="caution">
    <text evidence="30">The sequence shown here is derived from an EMBL/GenBank/DDBJ whole genome shotgun (WGS) entry which is preliminary data.</text>
</comment>
<dbReference type="HAMAP" id="MF_02066">
    <property type="entry name" value="CpoB"/>
    <property type="match status" value="1"/>
</dbReference>
<dbReference type="Gene3D" id="3.30.70.980">
    <property type="match status" value="2"/>
</dbReference>
<dbReference type="GO" id="GO:0005886">
    <property type="term" value="C:plasma membrane"/>
    <property type="evidence" value="ECO:0007669"/>
    <property type="project" value="UniProtKB-SubCell"/>
</dbReference>
<dbReference type="PROSITE" id="PS50862">
    <property type="entry name" value="AA_TRNA_LIGASE_II"/>
    <property type="match status" value="1"/>
</dbReference>
<dbReference type="GO" id="GO:0019534">
    <property type="term" value="F:toxin transmembrane transporter activity"/>
    <property type="evidence" value="ECO:0007669"/>
    <property type="project" value="InterPro"/>
</dbReference>
<dbReference type="InterPro" id="IPR003593">
    <property type="entry name" value="AAA+_ATPase"/>
</dbReference>
<dbReference type="NCBIfam" id="TIGR00084">
    <property type="entry name" value="ruvA"/>
    <property type="match status" value="1"/>
</dbReference>
<dbReference type="Gene3D" id="2.40.50.140">
    <property type="entry name" value="Nucleic acid-binding proteins"/>
    <property type="match status" value="2"/>
</dbReference>
<dbReference type="Gene3D" id="1.10.10.200">
    <property type="match status" value="1"/>
</dbReference>
<keyword evidence="13" id="KW-0378">Hydrolase</keyword>
<dbReference type="HAMAP" id="MF_02202">
    <property type="entry name" value="TolQ"/>
    <property type="match status" value="1"/>
</dbReference>
<dbReference type="GO" id="GO:0006281">
    <property type="term" value="P:DNA repair"/>
    <property type="evidence" value="ECO:0007669"/>
    <property type="project" value="UniProtKB-KW"/>
</dbReference>
<dbReference type="Pfam" id="PF20772">
    <property type="entry name" value="TACO1_YebC_N"/>
    <property type="match status" value="1"/>
</dbReference>
<dbReference type="CDD" id="cd14332">
    <property type="entry name" value="UBA_RuvA_C"/>
    <property type="match status" value="1"/>
</dbReference>
<dbReference type="GO" id="GO:0005737">
    <property type="term" value="C:cytoplasm"/>
    <property type="evidence" value="ECO:0007669"/>
    <property type="project" value="InterPro"/>
</dbReference>
<dbReference type="Gene3D" id="1.10.8.10">
    <property type="entry name" value="DNA helicase RuvA subunit, C-terminal domain"/>
    <property type="match status" value="1"/>
</dbReference>
<dbReference type="Gene3D" id="1.10.150.20">
    <property type="entry name" value="5' to 3' exonuclease, C-terminal subdomain"/>
    <property type="match status" value="1"/>
</dbReference>
<dbReference type="SUPFAM" id="SSF55681">
    <property type="entry name" value="Class II aaRS and biotin synthetases"/>
    <property type="match status" value="1"/>
</dbReference>
<dbReference type="SUPFAM" id="SSF47781">
    <property type="entry name" value="RuvA domain 2-like"/>
    <property type="match status" value="1"/>
</dbReference>
<dbReference type="InterPro" id="IPR047090">
    <property type="entry name" value="AspRS_core"/>
</dbReference>
<keyword evidence="10" id="KW-0479">Metal-binding</keyword>
<keyword evidence="12" id="KW-0227">DNA damage</keyword>
<keyword evidence="18" id="KW-0805">Transcription regulation</keyword>
<dbReference type="InterPro" id="IPR032519">
    <property type="entry name" value="YbgF_tri"/>
</dbReference>
<dbReference type="InterPro" id="IPR019734">
    <property type="entry name" value="TPR_rpt"/>
</dbReference>
<dbReference type="FunFam" id="3.30.70.980:FF:000002">
    <property type="entry name" value="Probable transcriptional regulatory protein YebC"/>
    <property type="match status" value="1"/>
</dbReference>
<dbReference type="Pfam" id="PF13103">
    <property type="entry name" value="TonB_2"/>
    <property type="match status" value="1"/>
</dbReference>
<dbReference type="PANTHER" id="PTHR42848:SF1">
    <property type="entry name" value="HOLLIDAY JUNCTION BRANCH MIGRATION COMPLEX SUBUNIT RUVB"/>
    <property type="match status" value="1"/>
</dbReference>
<dbReference type="SUPFAM" id="SSF52964">
    <property type="entry name" value="TolB, N-terminal domain"/>
    <property type="match status" value="1"/>
</dbReference>
<dbReference type="Pfam" id="PF13174">
    <property type="entry name" value="TPR_6"/>
    <property type="match status" value="2"/>
</dbReference>
<dbReference type="InterPro" id="IPR006195">
    <property type="entry name" value="aa-tRNA-synth_II"/>
</dbReference>
<dbReference type="Gene3D" id="1.20.5.110">
    <property type="match status" value="1"/>
</dbReference>
<dbReference type="GO" id="GO:0005524">
    <property type="term" value="F:ATP binding"/>
    <property type="evidence" value="ECO:0007669"/>
    <property type="project" value="UniProtKB-KW"/>
</dbReference>
<evidence type="ECO:0000256" key="22">
    <source>
        <dbReference type="ARBA" id="ARBA00023163"/>
    </source>
</evidence>
<accession>A0A813ALC4</accession>
<comment type="similarity">
    <text evidence="4">Belongs to the TACO1 family.</text>
</comment>
<dbReference type="NCBIfam" id="TIGR00635">
    <property type="entry name" value="ruvB"/>
    <property type="match status" value="1"/>
</dbReference>
<dbReference type="Pfam" id="PF05496">
    <property type="entry name" value="RuvB_N"/>
    <property type="match status" value="1"/>
</dbReference>
<dbReference type="InterPro" id="IPR004364">
    <property type="entry name" value="Aa-tRNA-synt_II"/>
</dbReference>
<dbReference type="HAMAP" id="MF_00016">
    <property type="entry name" value="DNA_HJ_migration_RuvB"/>
    <property type="match status" value="1"/>
</dbReference>
<dbReference type="InterPro" id="IPR014163">
    <property type="entry name" value="Tol-Pal_TolQ"/>
</dbReference>
<feature type="region of interest" description="Disordered" evidence="27">
    <location>
        <begin position="1718"/>
        <end position="1776"/>
    </location>
</feature>
<evidence type="ECO:0000256" key="14">
    <source>
        <dbReference type="ARBA" id="ARBA00022840"/>
    </source>
</evidence>
<dbReference type="SUPFAM" id="SSF53098">
    <property type="entry name" value="Ribonuclease H-like"/>
    <property type="match status" value="1"/>
</dbReference>
<dbReference type="InterPro" id="IPR007195">
    <property type="entry name" value="TolB_N"/>
</dbReference>
<dbReference type="CDD" id="cd00009">
    <property type="entry name" value="AAA"/>
    <property type="match status" value="1"/>
</dbReference>
<keyword evidence="19" id="KW-0238">DNA-binding</keyword>
<evidence type="ECO:0000259" key="29">
    <source>
        <dbReference type="PROSITE" id="PS50862"/>
    </source>
</evidence>
<dbReference type="InterPro" id="IPR034706">
    <property type="entry name" value="CpoB"/>
</dbReference>
<feature type="region of interest" description="Disordered" evidence="27">
    <location>
        <begin position="2314"/>
        <end position="2338"/>
    </location>
</feature>
<dbReference type="NCBIfam" id="NF009044">
    <property type="entry name" value="PRK12378.1"/>
    <property type="match status" value="1"/>
</dbReference>
<dbReference type="InterPro" id="IPR008824">
    <property type="entry name" value="RuvB-like_N"/>
</dbReference>
<feature type="domain" description="Aminoacyl-transfer RNA synthetases class-II family profile" evidence="29">
    <location>
        <begin position="140"/>
        <end position="554"/>
    </location>
</feature>
<dbReference type="NCBIfam" id="TIGR01352">
    <property type="entry name" value="tonB_Cterm"/>
    <property type="match status" value="1"/>
</dbReference>
<dbReference type="NCBIfam" id="TIGR00459">
    <property type="entry name" value="aspS_bact"/>
    <property type="match status" value="1"/>
</dbReference>
<keyword evidence="6" id="KW-1003">Cell membrane</keyword>
<evidence type="ECO:0000256" key="18">
    <source>
        <dbReference type="ARBA" id="ARBA00023015"/>
    </source>
</evidence>
<dbReference type="SMART" id="SM00382">
    <property type="entry name" value="AAA"/>
    <property type="match status" value="1"/>
</dbReference>
<dbReference type="NCBIfam" id="TIGR02794">
    <property type="entry name" value="tolA_full"/>
    <property type="match status" value="1"/>
</dbReference>
<keyword evidence="15" id="KW-0460">Magnesium</keyword>
<dbReference type="InterPro" id="IPR002898">
    <property type="entry name" value="MotA_ExbB_proton_chnl"/>
</dbReference>
<dbReference type="Pfam" id="PF07499">
    <property type="entry name" value="RuvA_C"/>
    <property type="match status" value="1"/>
</dbReference>
<keyword evidence="22" id="KW-0804">Transcription</keyword>
<organism evidence="30 31">
    <name type="scientific">Symbiodinium necroappetens</name>
    <dbReference type="NCBI Taxonomy" id="1628268"/>
    <lineage>
        <taxon>Eukaryota</taxon>
        <taxon>Sar</taxon>
        <taxon>Alveolata</taxon>
        <taxon>Dinophyceae</taxon>
        <taxon>Suessiales</taxon>
        <taxon>Symbiodiniaceae</taxon>
        <taxon>Symbiodinium</taxon>
    </lineage>
</organism>
<dbReference type="Gene3D" id="3.40.50.10070">
    <property type="entry name" value="TolB, N-terminal domain"/>
    <property type="match status" value="1"/>
</dbReference>
<evidence type="ECO:0000313" key="30">
    <source>
        <dbReference type="EMBL" id="CAE7869713.1"/>
    </source>
</evidence>
<dbReference type="Gene3D" id="2.120.10.30">
    <property type="entry name" value="TolB, C-terminal domain"/>
    <property type="match status" value="1"/>
</dbReference>
<keyword evidence="25" id="KW-0802">TPR repeat</keyword>
<feature type="transmembrane region" description="Helical" evidence="28">
    <location>
        <begin position="1418"/>
        <end position="1437"/>
    </location>
</feature>
<dbReference type="NCBIfam" id="TIGR00228">
    <property type="entry name" value="ruvC"/>
    <property type="match status" value="1"/>
</dbReference>
<dbReference type="InterPro" id="IPR008823">
    <property type="entry name" value="RuvB_wg_C"/>
</dbReference>
<dbReference type="HAMAP" id="MF_00693">
    <property type="entry name" value="Transcrip_reg_TACO1"/>
    <property type="match status" value="1"/>
</dbReference>
<feature type="compositionally biased region" description="Basic and acidic residues" evidence="27">
    <location>
        <begin position="1741"/>
        <end position="1776"/>
    </location>
</feature>
<dbReference type="NCBIfam" id="TIGR02796">
    <property type="entry name" value="tolQ"/>
    <property type="match status" value="1"/>
</dbReference>
<dbReference type="HAMAP" id="MF_00034">
    <property type="entry name" value="RuvC"/>
    <property type="match status" value="1"/>
</dbReference>
<evidence type="ECO:0000256" key="23">
    <source>
        <dbReference type="ARBA" id="ARBA00023172"/>
    </source>
</evidence>
<dbReference type="PRINTS" id="PR01042">
    <property type="entry name" value="TRNASYNTHASP"/>
</dbReference>
<name>A0A813ALC4_9DINO</name>
<dbReference type="GO" id="GO:0009378">
    <property type="term" value="F:four-way junction helicase activity"/>
    <property type="evidence" value="ECO:0007669"/>
    <property type="project" value="InterPro"/>
</dbReference>
<dbReference type="InterPro" id="IPR036388">
    <property type="entry name" value="WH-like_DNA-bd_sf"/>
</dbReference>
<dbReference type="SUPFAM" id="SSF52540">
    <property type="entry name" value="P-loop containing nucleoside triphosphate hydrolases"/>
    <property type="match status" value="1"/>
</dbReference>
<dbReference type="GO" id="GO:0070206">
    <property type="term" value="P:protein trimerization"/>
    <property type="evidence" value="ECO:0007669"/>
    <property type="project" value="InterPro"/>
</dbReference>
<dbReference type="GO" id="GO:0006418">
    <property type="term" value="P:tRNA aminoacylation for protein translation"/>
    <property type="evidence" value="ECO:0007669"/>
    <property type="project" value="InterPro"/>
</dbReference>
<evidence type="ECO:0000256" key="11">
    <source>
        <dbReference type="ARBA" id="ARBA00022741"/>
    </source>
</evidence>
<evidence type="ECO:0000256" key="16">
    <source>
        <dbReference type="ARBA" id="ARBA00022917"/>
    </source>
</evidence>
<keyword evidence="31" id="KW-1185">Reference proteome</keyword>
<evidence type="ECO:0000256" key="20">
    <source>
        <dbReference type="ARBA" id="ARBA00023136"/>
    </source>
</evidence>
<dbReference type="FunFam" id="3.40.50.300:FF:000073">
    <property type="entry name" value="Holliday junction ATP-dependent DNA helicase RuvB"/>
    <property type="match status" value="1"/>
</dbReference>
<dbReference type="InterPro" id="IPR000085">
    <property type="entry name" value="RuvA"/>
</dbReference>
<evidence type="ECO:0000256" key="12">
    <source>
        <dbReference type="ARBA" id="ARBA00022763"/>
    </source>
</evidence>
<dbReference type="Gene3D" id="1.25.40.10">
    <property type="entry name" value="Tetratricopeptide repeat domain"/>
    <property type="match status" value="1"/>
</dbReference>
<dbReference type="InterPro" id="IPR011659">
    <property type="entry name" value="WD40"/>
</dbReference>
<feature type="repeat" description="TPR" evidence="25">
    <location>
        <begin position="2414"/>
        <end position="2447"/>
    </location>
</feature>
<dbReference type="OrthoDB" id="439710at2759"/>
<keyword evidence="17 28" id="KW-1133">Transmembrane helix</keyword>
<evidence type="ECO:0000256" key="27">
    <source>
        <dbReference type="SAM" id="MobiDB-lite"/>
    </source>
</evidence>
<dbReference type="InterPro" id="IPR036390">
    <property type="entry name" value="WH_DNA-bd_sf"/>
</dbReference>
<dbReference type="InterPro" id="IPR049083">
    <property type="entry name" value="TACO1_YebC_N"/>
</dbReference>
<evidence type="ECO:0000256" key="6">
    <source>
        <dbReference type="ARBA" id="ARBA00022475"/>
    </source>
</evidence>
<dbReference type="InterPro" id="IPR010994">
    <property type="entry name" value="RuvA_2-like"/>
</dbReference>
<dbReference type="InterPro" id="IPR004524">
    <property type="entry name" value="Asp-tRNA-ligase_1"/>
</dbReference>
<keyword evidence="7" id="KW-0963">Cytoplasm</keyword>
<dbReference type="InterPro" id="IPR014162">
    <property type="entry name" value="CpoB_C"/>
</dbReference>
<keyword evidence="21" id="KW-0030">Aminoacyl-tRNA synthetase</keyword>
<dbReference type="Gene3D" id="3.30.420.10">
    <property type="entry name" value="Ribonuclease H-like superfamily/Ribonuclease H"/>
    <property type="match status" value="1"/>
</dbReference>
<evidence type="ECO:0000256" key="10">
    <source>
        <dbReference type="ARBA" id="ARBA00022723"/>
    </source>
</evidence>
<gene>
    <name evidence="30" type="primary">aspS</name>
    <name evidence="30" type="ORF">SNEC2469_LOCUS28032</name>
</gene>
<dbReference type="InterPro" id="IPR002312">
    <property type="entry name" value="Asp/Asn-tRNA-synth_IIb"/>
</dbReference>
<evidence type="ECO:0000256" key="2">
    <source>
        <dbReference type="ARBA" id="ARBA00004651"/>
    </source>
</evidence>
<dbReference type="SUPFAM" id="SSF48452">
    <property type="entry name" value="TPR-like"/>
    <property type="match status" value="1"/>
</dbReference>
<dbReference type="InterPro" id="IPR036267">
    <property type="entry name" value="RuvA_C_sf"/>
</dbReference>
<keyword evidence="11" id="KW-0547">Nucleotide-binding</keyword>
<dbReference type="SUPFAM" id="SSF55261">
    <property type="entry name" value="GAD domain-like"/>
    <property type="match status" value="1"/>
</dbReference>
<dbReference type="HAMAP" id="MF_00031">
    <property type="entry name" value="DNA_HJ_migration_RuvA"/>
    <property type="match status" value="1"/>
</dbReference>
<dbReference type="InterPro" id="IPR045864">
    <property type="entry name" value="aa-tRNA-synth_II/BPL/LPL"/>
</dbReference>
<evidence type="ECO:0000256" key="7">
    <source>
        <dbReference type="ARBA" id="ARBA00022490"/>
    </source>
</evidence>
<dbReference type="Pfam" id="PF00152">
    <property type="entry name" value="tRNA-synt_2"/>
    <property type="match status" value="1"/>
</dbReference>